<evidence type="ECO:0000313" key="2">
    <source>
        <dbReference type="EMBL" id="KAL2046093.1"/>
    </source>
</evidence>
<sequence>MAPSRVTKPRHIKKKAPTQITATDEEGPSQQSFQSSEGDDKVVKMAEKMRRDVCKTVSVQPLSQVHPGMLISHQAKARQRSRRASIIRSYEENMQRIEDDINTTFDEISRRTYAAQLFT</sequence>
<dbReference type="EMBL" id="JBEFKJ010000004">
    <property type="protein sequence ID" value="KAL2046093.1"/>
    <property type="molecule type" value="Genomic_DNA"/>
</dbReference>
<feature type="region of interest" description="Disordered" evidence="1">
    <location>
        <begin position="1"/>
        <end position="41"/>
    </location>
</feature>
<keyword evidence="3" id="KW-1185">Reference proteome</keyword>
<dbReference type="Proteomes" id="UP001590950">
    <property type="component" value="Unassembled WGS sequence"/>
</dbReference>
<feature type="compositionally biased region" description="Basic residues" evidence="1">
    <location>
        <begin position="7"/>
        <end position="16"/>
    </location>
</feature>
<evidence type="ECO:0000313" key="3">
    <source>
        <dbReference type="Proteomes" id="UP001590950"/>
    </source>
</evidence>
<organism evidence="2 3">
    <name type="scientific">Stereocaulon virgatum</name>
    <dbReference type="NCBI Taxonomy" id="373712"/>
    <lineage>
        <taxon>Eukaryota</taxon>
        <taxon>Fungi</taxon>
        <taxon>Dikarya</taxon>
        <taxon>Ascomycota</taxon>
        <taxon>Pezizomycotina</taxon>
        <taxon>Lecanoromycetes</taxon>
        <taxon>OSLEUM clade</taxon>
        <taxon>Lecanoromycetidae</taxon>
        <taxon>Lecanorales</taxon>
        <taxon>Lecanorineae</taxon>
        <taxon>Stereocaulaceae</taxon>
        <taxon>Stereocaulon</taxon>
    </lineage>
</organism>
<protein>
    <submittedName>
        <fullName evidence="2">Uncharacterized protein</fullName>
    </submittedName>
</protein>
<feature type="compositionally biased region" description="Polar residues" evidence="1">
    <location>
        <begin position="18"/>
        <end position="36"/>
    </location>
</feature>
<evidence type="ECO:0000256" key="1">
    <source>
        <dbReference type="SAM" id="MobiDB-lite"/>
    </source>
</evidence>
<name>A0ABR4AJY8_9LECA</name>
<gene>
    <name evidence="2" type="ORF">N7G274_001540</name>
</gene>
<reference evidence="2 3" key="1">
    <citation type="submission" date="2024-09" db="EMBL/GenBank/DDBJ databases">
        <title>Rethinking Asexuality: The Enigmatic Case of Functional Sexual Genes in Lepraria (Stereocaulaceae).</title>
        <authorList>
            <person name="Doellman M."/>
            <person name="Sun Y."/>
            <person name="Barcenas-Pena A."/>
            <person name="Lumbsch H.T."/>
            <person name="Grewe F."/>
        </authorList>
    </citation>
    <scope>NUCLEOTIDE SEQUENCE [LARGE SCALE GENOMIC DNA]</scope>
    <source>
        <strain evidence="2 3">Mercado 3170</strain>
    </source>
</reference>
<accession>A0ABR4AJY8</accession>
<comment type="caution">
    <text evidence="2">The sequence shown here is derived from an EMBL/GenBank/DDBJ whole genome shotgun (WGS) entry which is preliminary data.</text>
</comment>
<proteinExistence type="predicted"/>